<feature type="transmembrane region" description="Helical" evidence="1">
    <location>
        <begin position="26"/>
        <end position="46"/>
    </location>
</feature>
<organism evidence="2 3">
    <name type="scientific">Corynebacterium choanae</name>
    <dbReference type="NCBI Taxonomy" id="1862358"/>
    <lineage>
        <taxon>Bacteria</taxon>
        <taxon>Bacillati</taxon>
        <taxon>Actinomycetota</taxon>
        <taxon>Actinomycetes</taxon>
        <taxon>Mycobacteriales</taxon>
        <taxon>Corynebacteriaceae</taxon>
        <taxon>Corynebacterium</taxon>
    </lineage>
</organism>
<evidence type="ECO:0000313" key="3">
    <source>
        <dbReference type="Proteomes" id="UP000269019"/>
    </source>
</evidence>
<dbReference type="Proteomes" id="UP000269019">
    <property type="component" value="Chromosome"/>
</dbReference>
<accession>A0A3G6J7Z3</accession>
<evidence type="ECO:0000256" key="1">
    <source>
        <dbReference type="SAM" id="Phobius"/>
    </source>
</evidence>
<reference evidence="2 3" key="1">
    <citation type="submission" date="2018-11" db="EMBL/GenBank/DDBJ databases">
        <authorList>
            <person name="Kleinhagauer T."/>
            <person name="Glaeser S.P."/>
            <person name="Spergser J."/>
            <person name="Ruckert C."/>
            <person name="Kaempfer P."/>
            <person name="Busse H.-J."/>
        </authorList>
    </citation>
    <scope>NUCLEOTIDE SEQUENCE [LARGE SCALE GENOMIC DNA]</scope>
    <source>
        <strain evidence="2 3">200CH</strain>
    </source>
</reference>
<dbReference type="AlphaFoldDB" id="A0A3G6J7Z3"/>
<dbReference type="KEGG" id="ccho:CCHOA_09210"/>
<name>A0A3G6J7Z3_9CORY</name>
<keyword evidence="1" id="KW-0812">Transmembrane</keyword>
<sequence>MATDHVFRGWYSAQPVRFLSTVIGDLLVICSIIVAVSIGKAIYAVINNIAAPLQRIEQATQSLGANLDTARDKVDGVPVLGDKLASPFAGAGDATDKLTMAVADQATAIHHVAVFTGVLTAAVPVLLIVVTYGYARLGGIRRRRGMLQLLDRGLSKQYFATRVLFTASPRELAQLIEWPAHTIATPSAGGYTAEGEKSLLRTDLDGMWESQLLSDPILVDRLARYALRRAGVAAPRQWLLDSTPKR</sequence>
<keyword evidence="1" id="KW-1133">Transmembrane helix</keyword>
<gene>
    <name evidence="2" type="ORF">CCHOA_09210</name>
</gene>
<dbReference type="OrthoDB" id="5198533at2"/>
<evidence type="ECO:0008006" key="4">
    <source>
        <dbReference type="Google" id="ProtNLM"/>
    </source>
</evidence>
<feature type="transmembrane region" description="Helical" evidence="1">
    <location>
        <begin position="108"/>
        <end position="135"/>
    </location>
</feature>
<dbReference type="RefSeq" id="WP_123929313.1">
    <property type="nucleotide sequence ID" value="NZ_CP033896.1"/>
</dbReference>
<keyword evidence="1" id="KW-0472">Membrane</keyword>
<dbReference type="EMBL" id="CP033896">
    <property type="protein sequence ID" value="AZA14225.1"/>
    <property type="molecule type" value="Genomic_DNA"/>
</dbReference>
<evidence type="ECO:0000313" key="2">
    <source>
        <dbReference type="EMBL" id="AZA14225.1"/>
    </source>
</evidence>
<keyword evidence="3" id="KW-1185">Reference proteome</keyword>
<protein>
    <recommendedName>
        <fullName evidence="4">Transmembrane protein</fullName>
    </recommendedName>
</protein>
<proteinExistence type="predicted"/>